<organism evidence="1 2">
    <name type="scientific">Putridiphycobacter roseus</name>
    <dbReference type="NCBI Taxonomy" id="2219161"/>
    <lineage>
        <taxon>Bacteria</taxon>
        <taxon>Pseudomonadati</taxon>
        <taxon>Bacteroidota</taxon>
        <taxon>Flavobacteriia</taxon>
        <taxon>Flavobacteriales</taxon>
        <taxon>Crocinitomicaceae</taxon>
        <taxon>Putridiphycobacter</taxon>
    </lineage>
</organism>
<reference evidence="1 2" key="1">
    <citation type="submission" date="2018-06" db="EMBL/GenBank/DDBJ databases">
        <title>The draft genome sequence of Crocinitomix sp. SM1701.</title>
        <authorList>
            <person name="Zhang X."/>
        </authorList>
    </citation>
    <scope>NUCLEOTIDE SEQUENCE [LARGE SCALE GENOMIC DNA]</scope>
    <source>
        <strain evidence="1 2">SM1701</strain>
    </source>
</reference>
<protein>
    <submittedName>
        <fullName evidence="1">Uncharacterized protein</fullName>
    </submittedName>
</protein>
<gene>
    <name evidence="1" type="ORF">DNU06_03210</name>
</gene>
<dbReference type="AlphaFoldDB" id="A0A2W1NT74"/>
<accession>A0A2W1NT74</accession>
<evidence type="ECO:0000313" key="1">
    <source>
        <dbReference type="EMBL" id="PZE18852.1"/>
    </source>
</evidence>
<dbReference type="OrthoDB" id="9773828at2"/>
<evidence type="ECO:0000313" key="2">
    <source>
        <dbReference type="Proteomes" id="UP000249248"/>
    </source>
</evidence>
<keyword evidence="2" id="KW-1185">Reference proteome</keyword>
<dbReference type="RefSeq" id="WP_111061754.1">
    <property type="nucleotide sequence ID" value="NZ_JBHUCU010000007.1"/>
</dbReference>
<proteinExistence type="predicted"/>
<dbReference type="EMBL" id="QKSB01000001">
    <property type="protein sequence ID" value="PZE18852.1"/>
    <property type="molecule type" value="Genomic_DNA"/>
</dbReference>
<sequence length="543" mass="61259">MKLYIAIITLFTSLFSFGQQHEIPYINAQHIRGIYNTGTEGLSLLFLENRNYDKKDIYQISFLNENNEKLAFEMDEKSVLMEVATNNGRTFFVFKNPVLDNIEIVKISKSHEVSRAFAPEPAENVVFSGYSTMETNQAENLFIFRAYSVWELNEKKERVTIEYGTEILSYASDLQLIGSYRMKYDPKTRPTITGFTPIKEGFVLSVETKDYKEKQYDLNLQIFTNELALRGTYVLTNDGTYFPTEIISDNNQIIIAGYNLKGSIFDSKDVEGLFVTSLNMDGSVKKANKFSWVLLKEKLKDNGRGDFIFSGKMGVLVEQIIPSENGYKIICESYANNSGKTIAEIALGGADDNRMVVVYDFVIFNTDAAGTLGEVIVLEKEPMNIQIGAGRMSKSSRIEFAYYLKKYQAFPFRSVKDNVITFVNYKNQIGYLSTMDMLSGTVIQGDPISIIPVVVEETNEASEEFIANSSALSKLDGLSNKLDNTSGKLDKLGNKLEYGIEKVDLDFDPWGNRDNGMFSFQNGSHLGFVVHPNRHSIFIAPVK</sequence>
<name>A0A2W1NT74_9FLAO</name>
<comment type="caution">
    <text evidence="1">The sequence shown here is derived from an EMBL/GenBank/DDBJ whole genome shotgun (WGS) entry which is preliminary data.</text>
</comment>
<dbReference type="Proteomes" id="UP000249248">
    <property type="component" value="Unassembled WGS sequence"/>
</dbReference>